<dbReference type="EMBL" id="CAJNOO010001962">
    <property type="protein sequence ID" value="CAF1220592.1"/>
    <property type="molecule type" value="Genomic_DNA"/>
</dbReference>
<evidence type="ECO:0000256" key="1">
    <source>
        <dbReference type="ARBA" id="ARBA00010088"/>
    </source>
</evidence>
<dbReference type="Pfam" id="PF06441">
    <property type="entry name" value="EHN"/>
    <property type="match status" value="1"/>
</dbReference>
<protein>
    <recommendedName>
        <fullName evidence="5">Epoxide hydrolase N-terminal domain-containing protein</fullName>
    </recommendedName>
</protein>
<evidence type="ECO:0000313" key="7">
    <source>
        <dbReference type="Proteomes" id="UP000663882"/>
    </source>
</evidence>
<evidence type="ECO:0000256" key="3">
    <source>
        <dbReference type="ARBA" id="ARBA00022801"/>
    </source>
</evidence>
<reference evidence="6" key="1">
    <citation type="submission" date="2021-02" db="EMBL/GenBank/DDBJ databases">
        <authorList>
            <person name="Nowell W R."/>
        </authorList>
    </citation>
    <scope>NUCLEOTIDE SEQUENCE</scope>
</reference>
<dbReference type="InterPro" id="IPR029058">
    <property type="entry name" value="AB_hydrolase_fold"/>
</dbReference>
<dbReference type="Proteomes" id="UP000663882">
    <property type="component" value="Unassembled WGS sequence"/>
</dbReference>
<feature type="domain" description="Epoxide hydrolase N-terminal" evidence="5">
    <location>
        <begin position="104"/>
        <end position="221"/>
    </location>
</feature>
<dbReference type="SUPFAM" id="SSF53474">
    <property type="entry name" value="alpha/beta-Hydrolases"/>
    <property type="match status" value="1"/>
</dbReference>
<evidence type="ECO:0000256" key="4">
    <source>
        <dbReference type="SAM" id="Phobius"/>
    </source>
</evidence>
<comment type="caution">
    <text evidence="6">The sequence shown here is derived from an EMBL/GenBank/DDBJ whole genome shotgun (WGS) entry which is preliminary data.</text>
</comment>
<keyword evidence="4" id="KW-1133">Transmembrane helix</keyword>
<evidence type="ECO:0000313" key="6">
    <source>
        <dbReference type="EMBL" id="CAF1220592.1"/>
    </source>
</evidence>
<feature type="transmembrane region" description="Helical" evidence="4">
    <location>
        <begin position="52"/>
        <end position="70"/>
    </location>
</feature>
<accession>A0A814XUP1</accession>
<evidence type="ECO:0000259" key="5">
    <source>
        <dbReference type="Pfam" id="PF06441"/>
    </source>
</evidence>
<gene>
    <name evidence="6" type="ORF">RFH988_LOCUS25622</name>
</gene>
<dbReference type="OrthoDB" id="7130006at2759"/>
<organism evidence="6 7">
    <name type="scientific">Rotaria sordida</name>
    <dbReference type="NCBI Taxonomy" id="392033"/>
    <lineage>
        <taxon>Eukaryota</taxon>
        <taxon>Metazoa</taxon>
        <taxon>Spiralia</taxon>
        <taxon>Gnathifera</taxon>
        <taxon>Rotifera</taxon>
        <taxon>Eurotatoria</taxon>
        <taxon>Bdelloidea</taxon>
        <taxon>Philodinida</taxon>
        <taxon>Philodinidae</taxon>
        <taxon>Rotaria</taxon>
    </lineage>
</organism>
<dbReference type="PANTHER" id="PTHR21661">
    <property type="entry name" value="EPOXIDE HYDROLASE 1-RELATED"/>
    <property type="match status" value="1"/>
</dbReference>
<dbReference type="PANTHER" id="PTHR21661:SF35">
    <property type="entry name" value="EPOXIDE HYDROLASE"/>
    <property type="match status" value="1"/>
</dbReference>
<dbReference type="InterPro" id="IPR010497">
    <property type="entry name" value="Epoxide_hydro_N"/>
</dbReference>
<keyword evidence="4" id="KW-0472">Membrane</keyword>
<keyword evidence="4" id="KW-0812">Transmembrane</keyword>
<dbReference type="AlphaFoldDB" id="A0A814XUP1"/>
<proteinExistence type="inferred from homology"/>
<keyword evidence="3" id="KW-0378">Hydrolase</keyword>
<dbReference type="GO" id="GO:0004301">
    <property type="term" value="F:epoxide hydrolase activity"/>
    <property type="evidence" value="ECO:0007669"/>
    <property type="project" value="TreeGrafter"/>
</dbReference>
<dbReference type="Gene3D" id="3.40.50.1820">
    <property type="entry name" value="alpha/beta hydrolase"/>
    <property type="match status" value="1"/>
</dbReference>
<evidence type="ECO:0000256" key="2">
    <source>
        <dbReference type="ARBA" id="ARBA00022797"/>
    </source>
</evidence>
<dbReference type="GO" id="GO:0097176">
    <property type="term" value="P:epoxide metabolic process"/>
    <property type="evidence" value="ECO:0007669"/>
    <property type="project" value="TreeGrafter"/>
</dbReference>
<name>A0A814XUP1_9BILA</name>
<comment type="similarity">
    <text evidence="1">Belongs to the peptidase S33 family.</text>
</comment>
<keyword evidence="2" id="KW-0058">Aromatic hydrocarbons catabolism</keyword>
<sequence>MNSFIKRRKFRLIEINNFALGLGAAAKLIYKWHKRTLTRIQSKLSSQMNLSQLNRIIAVFVLIFAVIYGWKALFEARCLPCYTVDVKYVGPVFPQSDDTEDFSIKPFKVSIERSQVDDMINRVSKTRFYELQIIIDGRNVNKSTCGFNRQTVGSIHDYLINIYNWRKTIQELNNFDHYKTNIACLKDLNIHPVRVTHNSQTHKREEAILFLYSWPSSFIEYLAGASILNPLSTKCLINECGKVLVTPLHSSSSLTRHLRCVHKLNAFKSKEKLVN</sequence>